<dbReference type="PANTHER" id="PTHR43037:SF1">
    <property type="entry name" value="BLL1128 PROTEIN"/>
    <property type="match status" value="1"/>
</dbReference>
<dbReference type="InterPro" id="IPR010126">
    <property type="entry name" value="Esterase_phb"/>
</dbReference>
<sequence>MKMNEDFLKSMKEAFDLLRTKGPKEATAAVQRALAGSKAKAGNAQTPPMPQSANEWAQAWTQAQSHANTTPHAPAERTFDADTPGTFSTHTFSNSAGQRQYKLYVPAVYKSKPLPLIVMLHGCTQNADDFAAGTRMNEMAERNGFIVVYPNQSQAANPSTCWNWFKPADQQRDQGEPSLIAGITREVMARYRVDPARVYVAGLSAGGAMADVMLKTSPDLYAAACVHSGLAYGSAKGLPSALAAMKGGKAHRSHSHVEPQRPLIVFHGDADTTVHPSNATALVAGFDAGVTTLSPLSHTAGTASGQRGCTVQRLVAANGVEAEYWSIRGAGHAWAGGSQRGTYTDPSGPDATAEMLRFFLAHPRASGAHKAPFN</sequence>
<dbReference type="GO" id="GO:0016787">
    <property type="term" value="F:hydrolase activity"/>
    <property type="evidence" value="ECO:0007669"/>
    <property type="project" value="UniProtKB-KW"/>
</dbReference>
<dbReference type="OrthoDB" id="9767239at2"/>
<dbReference type="NCBIfam" id="TIGR01840">
    <property type="entry name" value="esterase_phb"/>
    <property type="match status" value="1"/>
</dbReference>
<organism evidence="3 4">
    <name type="scientific">Paraburkholderia madseniana</name>
    <dbReference type="NCBI Taxonomy" id="2599607"/>
    <lineage>
        <taxon>Bacteria</taxon>
        <taxon>Pseudomonadati</taxon>
        <taxon>Pseudomonadota</taxon>
        <taxon>Betaproteobacteria</taxon>
        <taxon>Burkholderiales</taxon>
        <taxon>Burkholderiaceae</taxon>
        <taxon>Paraburkholderia</taxon>
    </lineage>
</organism>
<proteinExistence type="predicted"/>
<evidence type="ECO:0000313" key="4">
    <source>
        <dbReference type="Proteomes" id="UP000463700"/>
    </source>
</evidence>
<dbReference type="InterPro" id="IPR029058">
    <property type="entry name" value="AB_hydrolase_fold"/>
</dbReference>
<comment type="caution">
    <text evidence="3">The sequence shown here is derived from an EMBL/GenBank/DDBJ whole genome shotgun (WGS) entry which is preliminary data.</text>
</comment>
<name>A0A6N6WD58_9BURK</name>
<gene>
    <name evidence="3" type="ORF">FSO04_21385</name>
</gene>
<keyword evidence="1" id="KW-0732">Signal</keyword>
<accession>A0A6N6WD58</accession>
<dbReference type="Gene3D" id="3.40.50.1820">
    <property type="entry name" value="alpha/beta hydrolase"/>
    <property type="match status" value="1"/>
</dbReference>
<dbReference type="InterPro" id="IPR050955">
    <property type="entry name" value="Plant_Biomass_Hydrol_Est"/>
</dbReference>
<dbReference type="RefSeq" id="WP_154562219.1">
    <property type="nucleotide sequence ID" value="NZ_JAQQFQ010000002.1"/>
</dbReference>
<reference evidence="3 4" key="1">
    <citation type="journal article" date="2020" name="Int. J. Syst. Evol. Microbiol.">
        <title>Paraburkholderia madseniana sp. nov., a phenolic acid-degrading bacterium isolated from acidic forest soil.</title>
        <authorList>
            <person name="Wilhelm R.C."/>
            <person name="Murphy S.J.L."/>
            <person name="Feriancek N.M."/>
            <person name="Karasz D.C."/>
            <person name="DeRito C.M."/>
            <person name="Newman J.D."/>
            <person name="Buckley D.H."/>
        </authorList>
    </citation>
    <scope>NUCLEOTIDE SEQUENCE [LARGE SCALE GENOMIC DNA]</scope>
    <source>
        <strain evidence="3 4">RP11</strain>
    </source>
</reference>
<protein>
    <submittedName>
        <fullName evidence="3">PHB depolymerase family esterase</fullName>
    </submittedName>
</protein>
<dbReference type="PANTHER" id="PTHR43037">
    <property type="entry name" value="UNNAMED PRODUCT-RELATED"/>
    <property type="match status" value="1"/>
</dbReference>
<dbReference type="Pfam" id="PF10503">
    <property type="entry name" value="Esterase_PHB"/>
    <property type="match status" value="1"/>
</dbReference>
<keyword evidence="2" id="KW-0378">Hydrolase</keyword>
<dbReference type="Proteomes" id="UP000463700">
    <property type="component" value="Unassembled WGS sequence"/>
</dbReference>
<evidence type="ECO:0000256" key="2">
    <source>
        <dbReference type="ARBA" id="ARBA00022801"/>
    </source>
</evidence>
<dbReference type="AlphaFoldDB" id="A0A6N6WD58"/>
<dbReference type="GO" id="GO:0005576">
    <property type="term" value="C:extracellular region"/>
    <property type="evidence" value="ECO:0007669"/>
    <property type="project" value="InterPro"/>
</dbReference>
<dbReference type="EMBL" id="VOSW01000040">
    <property type="protein sequence ID" value="KAE8757909.1"/>
    <property type="molecule type" value="Genomic_DNA"/>
</dbReference>
<evidence type="ECO:0000256" key="1">
    <source>
        <dbReference type="ARBA" id="ARBA00022729"/>
    </source>
</evidence>
<dbReference type="SUPFAM" id="SSF53474">
    <property type="entry name" value="alpha/beta-Hydrolases"/>
    <property type="match status" value="1"/>
</dbReference>
<evidence type="ECO:0000313" key="3">
    <source>
        <dbReference type="EMBL" id="KAE8757909.1"/>
    </source>
</evidence>